<evidence type="ECO:0000313" key="1">
    <source>
        <dbReference type="EMBL" id="MDT0331899.1"/>
    </source>
</evidence>
<keyword evidence="2" id="KW-1185">Reference proteome</keyword>
<sequence length="51" mass="5434">MSLVLTAVVSSAGTRGCGASAWVTIGYAIDDGRLVVVALRIAHRREVHREL</sequence>
<reference evidence="2" key="1">
    <citation type="submission" date="2023-07" db="EMBL/GenBank/DDBJ databases">
        <title>30 novel species of actinomycetes from the DSMZ collection.</title>
        <authorList>
            <person name="Nouioui I."/>
        </authorList>
    </citation>
    <scope>NUCLEOTIDE SEQUENCE [LARGE SCALE GENOMIC DNA]</scope>
    <source>
        <strain evidence="2">DSM 44743</strain>
    </source>
</reference>
<gene>
    <name evidence="1" type="ORF">RM479_26120</name>
</gene>
<accession>A0ABU2MH63</accession>
<name>A0ABU2MH63_9ACTN</name>
<organism evidence="1 2">
    <name type="scientific">Nocardiopsis lambiniae</name>
    <dbReference type="NCBI Taxonomy" id="3075539"/>
    <lineage>
        <taxon>Bacteria</taxon>
        <taxon>Bacillati</taxon>
        <taxon>Actinomycetota</taxon>
        <taxon>Actinomycetes</taxon>
        <taxon>Streptosporangiales</taxon>
        <taxon>Nocardiopsidaceae</taxon>
        <taxon>Nocardiopsis</taxon>
    </lineage>
</organism>
<comment type="caution">
    <text evidence="1">The sequence shown here is derived from an EMBL/GenBank/DDBJ whole genome shotgun (WGS) entry which is preliminary data.</text>
</comment>
<dbReference type="EMBL" id="JAVREP010000030">
    <property type="protein sequence ID" value="MDT0331899.1"/>
    <property type="molecule type" value="Genomic_DNA"/>
</dbReference>
<dbReference type="RefSeq" id="WP_311514346.1">
    <property type="nucleotide sequence ID" value="NZ_JAVREP010000030.1"/>
</dbReference>
<dbReference type="Proteomes" id="UP001183390">
    <property type="component" value="Unassembled WGS sequence"/>
</dbReference>
<protein>
    <submittedName>
        <fullName evidence="1">Uncharacterized protein</fullName>
    </submittedName>
</protein>
<proteinExistence type="predicted"/>
<evidence type="ECO:0000313" key="2">
    <source>
        <dbReference type="Proteomes" id="UP001183390"/>
    </source>
</evidence>